<evidence type="ECO:0000313" key="2">
    <source>
        <dbReference type="Proteomes" id="UP001156398"/>
    </source>
</evidence>
<accession>A0ABT6W4X6</accession>
<keyword evidence="2" id="KW-1185">Reference proteome</keyword>
<protein>
    <recommendedName>
        <fullName evidence="3">Phage major capsid protein</fullName>
    </recommendedName>
</protein>
<reference evidence="1 2" key="1">
    <citation type="submission" date="2023-05" db="EMBL/GenBank/DDBJ databases">
        <title>Streptantibioticus silvisoli sp. nov., acidotolerant actinomycetes 1 from pine litter.</title>
        <authorList>
            <person name="Swiecimska M."/>
            <person name="Golinska P."/>
            <person name="Sangal V."/>
            <person name="Wachnowicz B."/>
            <person name="Goodfellow M."/>
        </authorList>
    </citation>
    <scope>NUCLEOTIDE SEQUENCE [LARGE SCALE GENOMIC DNA]</scope>
    <source>
        <strain evidence="1 2">SL54</strain>
    </source>
</reference>
<gene>
    <name evidence="1" type="ORF">POF43_023860</name>
</gene>
<dbReference type="SUPFAM" id="SSF56563">
    <property type="entry name" value="Major capsid protein gp5"/>
    <property type="match status" value="1"/>
</dbReference>
<organism evidence="1 2">
    <name type="scientific">Streptantibioticus silvisoli</name>
    <dbReference type="NCBI Taxonomy" id="2705255"/>
    <lineage>
        <taxon>Bacteria</taxon>
        <taxon>Bacillati</taxon>
        <taxon>Actinomycetota</taxon>
        <taxon>Actinomycetes</taxon>
        <taxon>Kitasatosporales</taxon>
        <taxon>Streptomycetaceae</taxon>
        <taxon>Streptantibioticus</taxon>
    </lineage>
</organism>
<dbReference type="Pfam" id="PF17236">
    <property type="entry name" value="SU10_MCP"/>
    <property type="match status" value="1"/>
</dbReference>
<evidence type="ECO:0000313" key="1">
    <source>
        <dbReference type="EMBL" id="MDI5965724.1"/>
    </source>
</evidence>
<comment type="caution">
    <text evidence="1">The sequence shown here is derived from an EMBL/GenBank/DDBJ whole genome shotgun (WGS) entry which is preliminary data.</text>
</comment>
<dbReference type="Proteomes" id="UP001156398">
    <property type="component" value="Unassembled WGS sequence"/>
</dbReference>
<dbReference type="RefSeq" id="WP_271323110.1">
    <property type="nucleotide sequence ID" value="NZ_JAAGKO020000040.1"/>
</dbReference>
<dbReference type="EMBL" id="JAAGKO020000040">
    <property type="protein sequence ID" value="MDI5965724.1"/>
    <property type="molecule type" value="Genomic_DNA"/>
</dbReference>
<evidence type="ECO:0008006" key="3">
    <source>
        <dbReference type="Google" id="ProtNLM"/>
    </source>
</evidence>
<proteinExistence type="predicted"/>
<name>A0ABT6W4X6_9ACTN</name>
<sequence length="459" mass="48508">MSELREALNAAGASALVPKIIDPILLEYQRRYSPLVRSIPTVPWAADTYYFNQRTSVAAGGFVPDGGARPVANSAYLQAKFDMKHVQVVGAVTGYAQQVTRQVIGDLRETEIEGSIRGLYWDIETGMCWGNAASTATGAQPQFDGLDTQIATFTGGFQNAQDKAGASLTLPMLDELIDMVETNAAMPVFDDTWQIVLSNTAASKIAQLQQSSQRYVDTVEVAAGLIVPTYRNIPLVKTSFLQARGYSVGTVATATATTGGSLPASSTYKYVISAVVARQGEIGASAEVSQATGSGTSTNTITLSFSSPAGLDGLQPQLYKVYRTLAGGATGTETFLGYVDGTVGLAADGVTPILTTSIVDTGTALVPQNSSTVPATLPVQYYGTNANLLPPSTGQENIYLISRDRNNVVRPYVREAEPLDVYPTTASPDTLPYAVISDTTLAVRAPRFTGRLARVGVSV</sequence>
<dbReference type="InterPro" id="IPR035198">
    <property type="entry name" value="SU10_MCP"/>
</dbReference>